<name>A0AA39ZR32_9PEZI</name>
<dbReference type="AlphaFoldDB" id="A0AA39ZR32"/>
<organism evidence="1 2">
    <name type="scientific">Lasiosphaeris hirsuta</name>
    <dbReference type="NCBI Taxonomy" id="260670"/>
    <lineage>
        <taxon>Eukaryota</taxon>
        <taxon>Fungi</taxon>
        <taxon>Dikarya</taxon>
        <taxon>Ascomycota</taxon>
        <taxon>Pezizomycotina</taxon>
        <taxon>Sordariomycetes</taxon>
        <taxon>Sordariomycetidae</taxon>
        <taxon>Sordariales</taxon>
        <taxon>Lasiosphaeriaceae</taxon>
        <taxon>Lasiosphaeris</taxon>
    </lineage>
</organism>
<proteinExistence type="predicted"/>
<protein>
    <submittedName>
        <fullName evidence="1">Uncharacterized protein</fullName>
    </submittedName>
</protein>
<comment type="caution">
    <text evidence="1">The sequence shown here is derived from an EMBL/GenBank/DDBJ whole genome shotgun (WGS) entry which is preliminary data.</text>
</comment>
<accession>A0AA39ZR32</accession>
<sequence length="66" mass="7185">MRPSPMCCRYVYTCHIANAGHGATPGSPRITSRQRSRSQPDLTQLAGAWCAAVSYHSPLRQLSVSP</sequence>
<keyword evidence="2" id="KW-1185">Reference proteome</keyword>
<dbReference type="Proteomes" id="UP001172102">
    <property type="component" value="Unassembled WGS sequence"/>
</dbReference>
<evidence type="ECO:0000313" key="1">
    <source>
        <dbReference type="EMBL" id="KAK0702137.1"/>
    </source>
</evidence>
<dbReference type="EMBL" id="JAUKUA010000009">
    <property type="protein sequence ID" value="KAK0702137.1"/>
    <property type="molecule type" value="Genomic_DNA"/>
</dbReference>
<reference evidence="1" key="1">
    <citation type="submission" date="2023-06" db="EMBL/GenBank/DDBJ databases">
        <title>Genome-scale phylogeny and comparative genomics of the fungal order Sordariales.</title>
        <authorList>
            <consortium name="Lawrence Berkeley National Laboratory"/>
            <person name="Hensen N."/>
            <person name="Bonometti L."/>
            <person name="Westerberg I."/>
            <person name="Brannstrom I.O."/>
            <person name="Guillou S."/>
            <person name="Cros-Aarteil S."/>
            <person name="Calhoun S."/>
            <person name="Haridas S."/>
            <person name="Kuo A."/>
            <person name="Mondo S."/>
            <person name="Pangilinan J."/>
            <person name="Riley R."/>
            <person name="Labutti K."/>
            <person name="Andreopoulos B."/>
            <person name="Lipzen A."/>
            <person name="Chen C."/>
            <person name="Yanf M."/>
            <person name="Daum C."/>
            <person name="Ng V."/>
            <person name="Clum A."/>
            <person name="Steindorff A."/>
            <person name="Ohm R."/>
            <person name="Martin F."/>
            <person name="Silar P."/>
            <person name="Natvig D."/>
            <person name="Lalanne C."/>
            <person name="Gautier V."/>
            <person name="Ament-Velasquez S.L."/>
            <person name="Kruys A."/>
            <person name="Hutchinson M.I."/>
            <person name="Powell A.J."/>
            <person name="Barry K."/>
            <person name="Miller A.N."/>
            <person name="Grigoriev I.V."/>
            <person name="Debuchy R."/>
            <person name="Gladieux P."/>
            <person name="Thoren M.H."/>
            <person name="Johannesson H."/>
        </authorList>
    </citation>
    <scope>NUCLEOTIDE SEQUENCE</scope>
    <source>
        <strain evidence="1">SMH4607-1</strain>
    </source>
</reference>
<evidence type="ECO:0000313" key="2">
    <source>
        <dbReference type="Proteomes" id="UP001172102"/>
    </source>
</evidence>
<gene>
    <name evidence="1" type="ORF">B0H67DRAFT_595177</name>
</gene>